<dbReference type="PANTHER" id="PTHR22988">
    <property type="entry name" value="MYOTONIC DYSTROPHY S/T KINASE-RELATED"/>
    <property type="match status" value="1"/>
</dbReference>
<dbReference type="GeneID" id="107479059"/>
<dbReference type="CDD" id="cd05599">
    <property type="entry name" value="STKc_NDR_like"/>
    <property type="match status" value="1"/>
</dbReference>
<evidence type="ECO:0000256" key="6">
    <source>
        <dbReference type="ARBA" id="ARBA00022741"/>
    </source>
</evidence>
<dbReference type="SUPFAM" id="SSF56112">
    <property type="entry name" value="Protein kinase-like (PK-like)"/>
    <property type="match status" value="1"/>
</dbReference>
<dbReference type="InterPro" id="IPR050839">
    <property type="entry name" value="Rho-assoc_Ser/Thr_Kinase"/>
</dbReference>
<dbReference type="GO" id="GO:0004674">
    <property type="term" value="F:protein serine/threonine kinase activity"/>
    <property type="evidence" value="ECO:0007669"/>
    <property type="project" value="UniProtKB-KW"/>
</dbReference>
<evidence type="ECO:0000256" key="2">
    <source>
        <dbReference type="ARBA" id="ARBA00012513"/>
    </source>
</evidence>
<accession>A0A6P4CU76</accession>
<reference evidence="16" key="2">
    <citation type="submission" date="2025-08" db="UniProtKB">
        <authorList>
            <consortium name="RefSeq"/>
        </authorList>
    </citation>
    <scope>IDENTIFICATION</scope>
    <source>
        <tissue evidence="16">Whole plant</tissue>
    </source>
</reference>
<evidence type="ECO:0000313" key="15">
    <source>
        <dbReference type="Proteomes" id="UP000515211"/>
    </source>
</evidence>
<evidence type="ECO:0000256" key="12">
    <source>
        <dbReference type="SAM" id="MobiDB-lite"/>
    </source>
</evidence>
<evidence type="ECO:0000256" key="3">
    <source>
        <dbReference type="ARBA" id="ARBA00022527"/>
    </source>
</evidence>
<dbReference type="Pfam" id="PF00433">
    <property type="entry name" value="Pkinase_C"/>
    <property type="match status" value="1"/>
</dbReference>
<evidence type="ECO:0000256" key="5">
    <source>
        <dbReference type="ARBA" id="ARBA00022679"/>
    </source>
</evidence>
<evidence type="ECO:0000313" key="16">
    <source>
        <dbReference type="RefSeq" id="XP_015954690.2"/>
    </source>
</evidence>
<comment type="catalytic activity">
    <reaction evidence="10">
        <text>L-seryl-[protein] + ATP = O-phospho-L-seryl-[protein] + ADP + H(+)</text>
        <dbReference type="Rhea" id="RHEA:17989"/>
        <dbReference type="Rhea" id="RHEA-COMP:9863"/>
        <dbReference type="Rhea" id="RHEA-COMP:11604"/>
        <dbReference type="ChEBI" id="CHEBI:15378"/>
        <dbReference type="ChEBI" id="CHEBI:29999"/>
        <dbReference type="ChEBI" id="CHEBI:30616"/>
        <dbReference type="ChEBI" id="CHEBI:83421"/>
        <dbReference type="ChEBI" id="CHEBI:456216"/>
        <dbReference type="EC" id="2.7.11.1"/>
    </reaction>
</comment>
<evidence type="ECO:0000256" key="1">
    <source>
        <dbReference type="ARBA" id="ARBA00009903"/>
    </source>
</evidence>
<evidence type="ECO:0000256" key="8">
    <source>
        <dbReference type="ARBA" id="ARBA00022840"/>
    </source>
</evidence>
<dbReference type="InterPro" id="IPR000719">
    <property type="entry name" value="Prot_kinase_dom"/>
</dbReference>
<feature type="region of interest" description="Disordered" evidence="12">
    <location>
        <begin position="604"/>
        <end position="624"/>
    </location>
</feature>
<comment type="catalytic activity">
    <reaction evidence="9">
        <text>L-threonyl-[protein] + ATP = O-phospho-L-threonyl-[protein] + ADP + H(+)</text>
        <dbReference type="Rhea" id="RHEA:46608"/>
        <dbReference type="Rhea" id="RHEA-COMP:11060"/>
        <dbReference type="Rhea" id="RHEA-COMP:11605"/>
        <dbReference type="ChEBI" id="CHEBI:15378"/>
        <dbReference type="ChEBI" id="CHEBI:30013"/>
        <dbReference type="ChEBI" id="CHEBI:30616"/>
        <dbReference type="ChEBI" id="CHEBI:61977"/>
        <dbReference type="ChEBI" id="CHEBI:456216"/>
        <dbReference type="EC" id="2.7.11.1"/>
    </reaction>
</comment>
<evidence type="ECO:0000256" key="10">
    <source>
        <dbReference type="ARBA" id="ARBA00048679"/>
    </source>
</evidence>
<organism evidence="15 16">
    <name type="scientific">Arachis duranensis</name>
    <name type="common">Wild peanut</name>
    <dbReference type="NCBI Taxonomy" id="130453"/>
    <lineage>
        <taxon>Eukaryota</taxon>
        <taxon>Viridiplantae</taxon>
        <taxon>Streptophyta</taxon>
        <taxon>Embryophyta</taxon>
        <taxon>Tracheophyta</taxon>
        <taxon>Spermatophyta</taxon>
        <taxon>Magnoliopsida</taxon>
        <taxon>eudicotyledons</taxon>
        <taxon>Gunneridae</taxon>
        <taxon>Pentapetalae</taxon>
        <taxon>rosids</taxon>
        <taxon>fabids</taxon>
        <taxon>Fabales</taxon>
        <taxon>Fabaceae</taxon>
        <taxon>Papilionoideae</taxon>
        <taxon>50 kb inversion clade</taxon>
        <taxon>dalbergioids sensu lato</taxon>
        <taxon>Dalbergieae</taxon>
        <taxon>Pterocarpus clade</taxon>
        <taxon>Arachis</taxon>
    </lineage>
</organism>
<dbReference type="GO" id="GO:0005524">
    <property type="term" value="F:ATP binding"/>
    <property type="evidence" value="ECO:0007669"/>
    <property type="project" value="UniProtKB-UniRule"/>
</dbReference>
<feature type="domain" description="Protein kinase" evidence="13">
    <location>
        <begin position="211"/>
        <end position="518"/>
    </location>
</feature>
<dbReference type="PANTHER" id="PTHR22988:SF76">
    <property type="entry name" value="CHROMOSOME UNDETERMINED SCAFFOLD_135, WHOLE GENOME SHOTGUN SEQUENCE"/>
    <property type="match status" value="1"/>
</dbReference>
<dbReference type="AlphaFoldDB" id="A0A6P4CU76"/>
<keyword evidence="8 11" id="KW-0067">ATP-binding</keyword>
<dbReference type="InterPro" id="IPR017441">
    <property type="entry name" value="Protein_kinase_ATP_BS"/>
</dbReference>
<evidence type="ECO:0000256" key="9">
    <source>
        <dbReference type="ARBA" id="ARBA00047899"/>
    </source>
</evidence>
<dbReference type="Gene3D" id="3.30.200.20">
    <property type="entry name" value="Phosphorylase Kinase, domain 1"/>
    <property type="match status" value="1"/>
</dbReference>
<evidence type="ECO:0000256" key="7">
    <source>
        <dbReference type="ARBA" id="ARBA00022777"/>
    </source>
</evidence>
<dbReference type="InterPro" id="IPR000961">
    <property type="entry name" value="AGC-kinase_C"/>
</dbReference>
<sequence>MIVVTKIKERRENGNFGAENEELECRIGKSSPKNLREGPACLPRQHYVSKTMTHDSTLVDERDTLAVRWRHGSAAGSLFLFIFLVLSKKDHREEEREEGKVKEAMAVDDEEEKEDDDEEEEEGEEEEEEEGTTGSSLTMERVAVAKEFIENHYKAHMKHIQDRKERRLVLEKKLASSHVPEEEQINLLKDLERKETEYIRLKRNKICVDDFDLLTIIGRGAFGEVRLCREKKSGHIYAMKKLKKSEMLRRGQVEHVRAERNVLAEVASECIVKLYYSFQDDEYLYLIMEYLPGGDIMTLLMREEILTETMARFYIAQTVLAIESIHKHNYIHRDIKPDNLLLDKNGHMKLSDFGLCKPLDCSNLSSINENEVLDDENLNDTMDIDGSNPNKRNGRRWKSPLEQLQHWQMNRRKLAFSMVGTPDYISPEVLLKKGYGAECDWWSLGAILYEMLIGYPPFYSDDPITTCRKIVHWKNHLKFPVEIRLSPEARDLICRLLVDAPQRLGTNGAYEIKAHPWFKNVEWDRLYEMEAAFIPQVDGELDTQNFMKFNEVEAEQPKPTRSASGPIRKKLLTPQDLSFVGYTYKNFAAIKGTRHSIDMLSLSTPQRTSSIDSTQSDSAIDYST</sequence>
<reference evidence="15" key="1">
    <citation type="journal article" date="2016" name="Nat. Genet.">
        <title>The genome sequences of Arachis duranensis and Arachis ipaensis, the diploid ancestors of cultivated peanut.</title>
        <authorList>
            <person name="Bertioli D.J."/>
            <person name="Cannon S.B."/>
            <person name="Froenicke L."/>
            <person name="Huang G."/>
            <person name="Farmer A.D."/>
            <person name="Cannon E.K."/>
            <person name="Liu X."/>
            <person name="Gao D."/>
            <person name="Clevenger J."/>
            <person name="Dash S."/>
            <person name="Ren L."/>
            <person name="Moretzsohn M.C."/>
            <person name="Shirasawa K."/>
            <person name="Huang W."/>
            <person name="Vidigal B."/>
            <person name="Abernathy B."/>
            <person name="Chu Y."/>
            <person name="Niederhuth C.E."/>
            <person name="Umale P."/>
            <person name="Araujo A.C."/>
            <person name="Kozik A."/>
            <person name="Kim K.D."/>
            <person name="Burow M.D."/>
            <person name="Varshney R.K."/>
            <person name="Wang X."/>
            <person name="Zhang X."/>
            <person name="Barkley N."/>
            <person name="Guimaraes P.M."/>
            <person name="Isobe S."/>
            <person name="Guo B."/>
            <person name="Liao B."/>
            <person name="Stalker H.T."/>
            <person name="Schmitz R.J."/>
            <person name="Scheffler B.E."/>
            <person name="Leal-Bertioli S.C."/>
            <person name="Xun X."/>
            <person name="Jackson S.A."/>
            <person name="Michelmore R."/>
            <person name="Ozias-Akins P."/>
        </authorList>
    </citation>
    <scope>NUCLEOTIDE SEQUENCE [LARGE SCALE GENOMIC DNA]</scope>
    <source>
        <strain evidence="15">cv. V14167</strain>
    </source>
</reference>
<evidence type="ECO:0000259" key="14">
    <source>
        <dbReference type="PROSITE" id="PS51285"/>
    </source>
</evidence>
<dbReference type="EC" id="2.7.11.1" evidence="2"/>
<comment type="similarity">
    <text evidence="1">Belongs to the protein kinase superfamily. AGC Ser/Thr protein kinase family.</text>
</comment>
<dbReference type="FunFam" id="3.30.200.20:FF:000290">
    <property type="entry name" value="Non-specific serine/threonine protein kinase"/>
    <property type="match status" value="1"/>
</dbReference>
<dbReference type="Gene3D" id="1.10.510.10">
    <property type="entry name" value="Transferase(Phosphotransferase) domain 1"/>
    <property type="match status" value="1"/>
</dbReference>
<evidence type="ECO:0000256" key="11">
    <source>
        <dbReference type="PROSITE-ProRule" id="PRU10141"/>
    </source>
</evidence>
<name>A0A6P4CU76_ARADU</name>
<dbReference type="SMART" id="SM00220">
    <property type="entry name" value="S_TKc"/>
    <property type="match status" value="1"/>
</dbReference>
<keyword evidence="7" id="KW-0418">Kinase</keyword>
<dbReference type="PROSITE" id="PS00107">
    <property type="entry name" value="PROTEIN_KINASE_ATP"/>
    <property type="match status" value="1"/>
</dbReference>
<protein>
    <recommendedName>
        <fullName evidence="2">non-specific serine/threonine protein kinase</fullName>
        <ecNumber evidence="2">2.7.11.1</ecNumber>
    </recommendedName>
</protein>
<feature type="binding site" evidence="11">
    <location>
        <position position="240"/>
    </location>
    <ligand>
        <name>ATP</name>
        <dbReference type="ChEBI" id="CHEBI:30616"/>
    </ligand>
</feature>
<dbReference type="CDD" id="cd21742">
    <property type="entry name" value="MobB_NDR_LATS-like"/>
    <property type="match status" value="1"/>
</dbReference>
<keyword evidence="5" id="KW-0808">Transferase</keyword>
<dbReference type="Pfam" id="PF00069">
    <property type="entry name" value="Pkinase"/>
    <property type="match status" value="2"/>
</dbReference>
<dbReference type="InterPro" id="IPR059233">
    <property type="entry name" value="MobB_NdrA/B/Cbk1"/>
</dbReference>
<keyword evidence="6 11" id="KW-0547">Nucleotide-binding</keyword>
<dbReference type="FunFam" id="1.10.510.10:FF:000106">
    <property type="entry name" value="Non-specific serine/threonine protein kinase"/>
    <property type="match status" value="1"/>
</dbReference>
<feature type="domain" description="AGC-kinase C-terminal" evidence="14">
    <location>
        <begin position="519"/>
        <end position="594"/>
    </location>
</feature>
<keyword evidence="3" id="KW-0723">Serine/threonine-protein kinase</keyword>
<gene>
    <name evidence="16" type="primary">LOC107479059</name>
</gene>
<dbReference type="KEGG" id="adu:107479059"/>
<dbReference type="InterPro" id="IPR008271">
    <property type="entry name" value="Ser/Thr_kinase_AS"/>
</dbReference>
<dbReference type="PROSITE" id="PS51285">
    <property type="entry name" value="AGC_KINASE_CTER"/>
    <property type="match status" value="1"/>
</dbReference>
<dbReference type="GO" id="GO:0005737">
    <property type="term" value="C:cytoplasm"/>
    <property type="evidence" value="ECO:0007669"/>
    <property type="project" value="UniProtKB-ARBA"/>
</dbReference>
<dbReference type="InterPro" id="IPR017892">
    <property type="entry name" value="Pkinase_C"/>
</dbReference>
<feature type="compositionally biased region" description="Basic and acidic residues" evidence="12">
    <location>
        <begin position="93"/>
        <end position="105"/>
    </location>
</feature>
<feature type="compositionally biased region" description="Acidic residues" evidence="12">
    <location>
        <begin position="106"/>
        <end position="131"/>
    </location>
</feature>
<dbReference type="PROSITE" id="PS50011">
    <property type="entry name" value="PROTEIN_KINASE_DOM"/>
    <property type="match status" value="1"/>
</dbReference>
<dbReference type="PROSITE" id="PS00108">
    <property type="entry name" value="PROTEIN_KINASE_ST"/>
    <property type="match status" value="1"/>
</dbReference>
<evidence type="ECO:0000259" key="13">
    <source>
        <dbReference type="PROSITE" id="PS50011"/>
    </source>
</evidence>
<dbReference type="InterPro" id="IPR011009">
    <property type="entry name" value="Kinase-like_dom_sf"/>
</dbReference>
<keyword evidence="15" id="KW-1185">Reference proteome</keyword>
<proteinExistence type="inferred from homology"/>
<evidence type="ECO:0000256" key="4">
    <source>
        <dbReference type="ARBA" id="ARBA00022553"/>
    </source>
</evidence>
<dbReference type="FunFam" id="1.10.510.10:FF:000042">
    <property type="entry name" value="Non-specific serine/threonine protein kinase"/>
    <property type="match status" value="1"/>
</dbReference>
<keyword evidence="4" id="KW-0597">Phosphoprotein</keyword>
<dbReference type="Proteomes" id="UP000515211">
    <property type="component" value="Chromosome 3"/>
</dbReference>
<dbReference type="SMART" id="SM00133">
    <property type="entry name" value="S_TK_X"/>
    <property type="match status" value="1"/>
</dbReference>
<dbReference type="RefSeq" id="XP_015954690.2">
    <property type="nucleotide sequence ID" value="XM_016099204.3"/>
</dbReference>
<feature type="region of interest" description="Disordered" evidence="12">
    <location>
        <begin position="93"/>
        <end position="137"/>
    </location>
</feature>